<keyword evidence="6" id="KW-1185">Reference proteome</keyword>
<dbReference type="Pfam" id="PF00293">
    <property type="entry name" value="NUDIX"/>
    <property type="match status" value="1"/>
</dbReference>
<dbReference type="Proteomes" id="UP001228139">
    <property type="component" value="Chromosome"/>
</dbReference>
<protein>
    <submittedName>
        <fullName evidence="5">NUDIX hydrolase</fullName>
    </submittedName>
</protein>
<dbReference type="CDD" id="cd04678">
    <property type="entry name" value="NUDIX_MTH2_Nudt15"/>
    <property type="match status" value="1"/>
</dbReference>
<accession>A0AA50DIN9</accession>
<comment type="similarity">
    <text evidence="3">Belongs to the Nudix hydrolase family.</text>
</comment>
<evidence type="ECO:0000313" key="5">
    <source>
        <dbReference type="EMBL" id="WLS78522.1"/>
    </source>
</evidence>
<feature type="domain" description="Nudix hydrolase" evidence="4">
    <location>
        <begin position="3"/>
        <end position="132"/>
    </location>
</feature>
<evidence type="ECO:0000259" key="4">
    <source>
        <dbReference type="PROSITE" id="PS51462"/>
    </source>
</evidence>
<evidence type="ECO:0000256" key="1">
    <source>
        <dbReference type="ARBA" id="ARBA00001946"/>
    </source>
</evidence>
<dbReference type="InterPro" id="IPR020084">
    <property type="entry name" value="NUDIX_hydrolase_CS"/>
</dbReference>
<dbReference type="FunFam" id="3.90.79.10:FF:000060">
    <property type="entry name" value="Nudix hydrolase 1"/>
    <property type="match status" value="1"/>
</dbReference>
<dbReference type="PROSITE" id="PS51462">
    <property type="entry name" value="NUDIX"/>
    <property type="match status" value="1"/>
</dbReference>
<evidence type="ECO:0000256" key="2">
    <source>
        <dbReference type="ARBA" id="ARBA00022801"/>
    </source>
</evidence>
<evidence type="ECO:0000313" key="6">
    <source>
        <dbReference type="Proteomes" id="UP001228139"/>
    </source>
</evidence>
<reference evidence="5 6" key="1">
    <citation type="submission" date="2023-07" db="EMBL/GenBank/DDBJ databases">
        <title>Pathogenic bacteria of pear tree diseases.</title>
        <authorList>
            <person name="Zhang Z."/>
            <person name="He L."/>
            <person name="Huang R."/>
        </authorList>
    </citation>
    <scope>NUCLEOTIDE SEQUENCE [LARGE SCALE GENOMIC DNA]</scope>
    <source>
        <strain evidence="5 6">DE2</strain>
    </source>
</reference>
<dbReference type="GO" id="GO:0016787">
    <property type="term" value="F:hydrolase activity"/>
    <property type="evidence" value="ECO:0007669"/>
    <property type="project" value="UniProtKB-KW"/>
</dbReference>
<name>A0AA50DIN9_9GAMM</name>
<dbReference type="SUPFAM" id="SSF55811">
    <property type="entry name" value="Nudix"/>
    <property type="match status" value="1"/>
</dbReference>
<dbReference type="InterPro" id="IPR000086">
    <property type="entry name" value="NUDIX_hydrolase_dom"/>
</dbReference>
<gene>
    <name evidence="5" type="ORF">Q3V30_19040</name>
</gene>
<dbReference type="PRINTS" id="PR00502">
    <property type="entry name" value="NUDIXFAMILY"/>
</dbReference>
<dbReference type="EMBL" id="CP132353">
    <property type="protein sequence ID" value="WLS78522.1"/>
    <property type="molecule type" value="Genomic_DNA"/>
</dbReference>
<proteinExistence type="inferred from homology"/>
<dbReference type="InterPro" id="IPR020476">
    <property type="entry name" value="Nudix_hydrolase"/>
</dbReference>
<dbReference type="InterPro" id="IPR015797">
    <property type="entry name" value="NUDIX_hydrolase-like_dom_sf"/>
</dbReference>
<evidence type="ECO:0000256" key="3">
    <source>
        <dbReference type="RuleBase" id="RU003476"/>
    </source>
</evidence>
<dbReference type="PANTHER" id="PTHR16099">
    <property type="entry name" value="8-OXO-DGTP DIPHOSPHATES NUDT15"/>
    <property type="match status" value="1"/>
</dbReference>
<organism evidence="5 6">
    <name type="scientific">Erwinia pyri</name>
    <dbReference type="NCBI Taxonomy" id="3062598"/>
    <lineage>
        <taxon>Bacteria</taxon>
        <taxon>Pseudomonadati</taxon>
        <taxon>Pseudomonadota</taxon>
        <taxon>Gammaproteobacteria</taxon>
        <taxon>Enterobacterales</taxon>
        <taxon>Erwiniaceae</taxon>
        <taxon>Erwinia</taxon>
    </lineage>
</organism>
<dbReference type="PROSITE" id="PS00893">
    <property type="entry name" value="NUDIX_BOX"/>
    <property type="match status" value="1"/>
</dbReference>
<comment type="cofactor">
    <cofactor evidence="1">
        <name>Mg(2+)</name>
        <dbReference type="ChEBI" id="CHEBI:18420"/>
    </cofactor>
</comment>
<keyword evidence="2 3" id="KW-0378">Hydrolase</keyword>
<dbReference type="KEGG" id="epi:Q3V30_19040"/>
<sequence>MSYPRTGVGILIVREGKLLLGRRTGSHGADSWSTPGGHLEFGETPEQCARRETQEETGLQIGKVTNLAFTNNFFTAENKHYVTLFMLADEVTGTPERCEPEKCAGWAWFSASELPHPLFAPLETLLQEGSLLPVLNGALNCA</sequence>
<dbReference type="Gene3D" id="3.90.79.10">
    <property type="entry name" value="Nucleoside Triphosphate Pyrophosphohydrolase"/>
    <property type="match status" value="1"/>
</dbReference>
<dbReference type="RefSeq" id="WP_306208467.1">
    <property type="nucleotide sequence ID" value="NZ_CP132353.1"/>
</dbReference>
<dbReference type="PANTHER" id="PTHR16099:SF5">
    <property type="entry name" value="NUCLEOTIDE TRIPHOSPHATE DIPHOSPHATASE NUDT15"/>
    <property type="match status" value="1"/>
</dbReference>
<dbReference type="AlphaFoldDB" id="A0AA50DIN9"/>